<proteinExistence type="predicted"/>
<dbReference type="PANTHER" id="PTHR12890:SF0">
    <property type="entry name" value="PROTEIN-L-HISTIDINE N-PROS-METHYLTRANSFERASE"/>
    <property type="match status" value="1"/>
</dbReference>
<dbReference type="CDD" id="cd02440">
    <property type="entry name" value="AdoMet_MTases"/>
    <property type="match status" value="1"/>
</dbReference>
<sequence>MTNVTQYIFVSITLTVCYLTFQKYLHNSSTDILLVGLLPNVSAILTRILSEPIHMSHDYYNNDNDGDVIEEYTESSVEEYFNTYMRLEQKYAMRPRYGIARAIYERTLRDEAIEHFDKSTWYTCDPSKLDPQLQTLFTQLTLDEETHQFLNASSDKSNAVFTQLYHSIVKILLHPFLCQTSINGLLRRGSMFVVSTSQFQSLLGADYLNRAGLKLIDLGAGDGATTRKMAPFFERVFATEISKPMKWILDKAGYTVLGLEEWQEQKYDVIACLNLLDRCDTPLQLLDQIKSALLPNGRVLVALSLPYAPYVESSKLSLPYAPYVESNVAHLPGEFLPINSSSSSLELQISEVVSQVFEPRGFSLVTWSKVPYLCEGDFKQAYYWLTDIGTVCIESQKLAYS</sequence>
<evidence type="ECO:0000313" key="1">
    <source>
        <dbReference type="EMBL" id="CAG6678093.1"/>
    </source>
</evidence>
<name>A0A8D8X0N6_9HEMI</name>
<dbReference type="PANTHER" id="PTHR12890">
    <property type="entry name" value="DREV PROTEIN"/>
    <property type="match status" value="1"/>
</dbReference>
<dbReference type="GO" id="GO:0032259">
    <property type="term" value="P:methylation"/>
    <property type="evidence" value="ECO:0007669"/>
    <property type="project" value="UniProtKB-KW"/>
</dbReference>
<dbReference type="AlphaFoldDB" id="A0A8D8X0N6"/>
<dbReference type="EMBL" id="HBUF01244745">
    <property type="protein sequence ID" value="CAG6678093.1"/>
    <property type="molecule type" value="Transcribed_RNA"/>
</dbReference>
<dbReference type="Pfam" id="PF05219">
    <property type="entry name" value="DREV"/>
    <property type="match status" value="2"/>
</dbReference>
<organism evidence="1">
    <name type="scientific">Cacopsylla melanoneura</name>
    <dbReference type="NCBI Taxonomy" id="428564"/>
    <lineage>
        <taxon>Eukaryota</taxon>
        <taxon>Metazoa</taxon>
        <taxon>Ecdysozoa</taxon>
        <taxon>Arthropoda</taxon>
        <taxon>Hexapoda</taxon>
        <taxon>Insecta</taxon>
        <taxon>Pterygota</taxon>
        <taxon>Neoptera</taxon>
        <taxon>Paraneoptera</taxon>
        <taxon>Hemiptera</taxon>
        <taxon>Sternorrhyncha</taxon>
        <taxon>Psylloidea</taxon>
        <taxon>Psyllidae</taxon>
        <taxon>Psyllinae</taxon>
        <taxon>Cacopsylla</taxon>
    </lineage>
</organism>
<dbReference type="Gene3D" id="3.40.50.150">
    <property type="entry name" value="Vaccinia Virus protein VP39"/>
    <property type="match status" value="1"/>
</dbReference>
<dbReference type="InterPro" id="IPR007884">
    <property type="entry name" value="METL9"/>
</dbReference>
<dbReference type="GO" id="GO:0106370">
    <property type="term" value="F:protein-L-histidine N-pros-methyltransferase activity"/>
    <property type="evidence" value="ECO:0007669"/>
    <property type="project" value="InterPro"/>
</dbReference>
<keyword evidence="1" id="KW-0808">Transferase</keyword>
<dbReference type="InterPro" id="IPR029063">
    <property type="entry name" value="SAM-dependent_MTases_sf"/>
</dbReference>
<reference evidence="1" key="1">
    <citation type="submission" date="2021-05" db="EMBL/GenBank/DDBJ databases">
        <authorList>
            <person name="Alioto T."/>
            <person name="Alioto T."/>
            <person name="Gomez Garrido J."/>
        </authorList>
    </citation>
    <scope>NUCLEOTIDE SEQUENCE</scope>
</reference>
<dbReference type="SUPFAM" id="SSF53335">
    <property type="entry name" value="S-adenosyl-L-methionine-dependent methyltransferases"/>
    <property type="match status" value="1"/>
</dbReference>
<protein>
    <submittedName>
        <fullName evidence="1">Methyltransferase-like protein 9</fullName>
    </submittedName>
</protein>
<accession>A0A8D8X0N6</accession>
<keyword evidence="1" id="KW-0489">Methyltransferase</keyword>